<dbReference type="GO" id="GO:0004386">
    <property type="term" value="F:helicase activity"/>
    <property type="evidence" value="ECO:0007669"/>
    <property type="project" value="InterPro"/>
</dbReference>
<dbReference type="OrthoDB" id="1879at2759"/>
<dbReference type="InterPro" id="IPR041677">
    <property type="entry name" value="DNA2/NAM7_AAA_11"/>
</dbReference>
<dbReference type="InterPro" id="IPR047187">
    <property type="entry name" value="SF1_C_Upf1"/>
</dbReference>
<dbReference type="STRING" id="212818.A0A0D2A6Q0"/>
<feature type="domain" description="RNA helicase aquarius N-terminal" evidence="6">
    <location>
        <begin position="30"/>
        <end position="413"/>
    </location>
</feature>
<dbReference type="Pfam" id="PF16399">
    <property type="entry name" value="Aquarius_N_1st"/>
    <property type="match status" value="1"/>
</dbReference>
<sequence length="1419" mass="160954">MTMGLQLRPALAPARDVSSSSADAGILQSQWEELAAKHWLKTIPSKVKPDLIKTAIWDPLENESFPTRSLVALENLQVLERFLWPTFDLDSSNHHVLLLVVFFNVKQRAHLQDWSLFIDRPEQFSSFFRRVLSLSLDPSLSIFSRVSLLNFIIGAFQSLENDHVRKEAAPLVSIALWHNLHDDAAREKLLDVQPARRKAWRAAQRRYDGADSDAQARLRFDRAWLYTITLDFLARLSAPKLSNSLDMVYCERFVEFLVDLLSQLPTRRYTNPLFQDLNVLPMIRKSNLFAREEGALLRDLGILLEHFQTFAIDDLGNIEAGPEGMRKSHYEALARLQKVAFQHFEGKLKVLALSNYGSIDNRKDLESHFTNLDDTELQQLCALLGFRTSYPNSTGLKADRNVLLETLLSSFSKSRNFQELITRFSVLPTESTLYDPSLLRNDYYDGSRPLALPKLNLQYLTLSDFLWKAFQLYQAEAYYGIRKDMESIVRRLKAKPSREPGKTMFEGFSKMAMAIDKPAIIEVGPPKVGSTNPSFVRAEVILDVSRLNDNVRKEWDSLKQHDTVFLLTVAALDTRRSLTNEILQADDEQQRPFTRLRSAEVVQVLDENSRPLRDIQANGFASRPRRRRLLLDLDPVAFQNDKQLLARSKQDIYASINVIARRSNRENNFRPVLETIRKLVSSKAELPSWLHDVFLGYGDAKSATYPAVDARLESLDYLDTFIDWQHLSESFPGTMIATPTGDSAPLQPPYVLKLGTPENAELPKNPKKRRREQMEQDSSVSISVSSYKPRNTGPYPVDVPKKNAIRFTPKQVQAIVSGSQPGLSLVVGPPGTGKTDVATQIINLLYHNFPSERILLVAHSNQALNQLFQKIVALDIDPRHLLRLGHGEEELDTETSYSKYGRVESFLENRQTYLAEVNRLAASINAEGAHGASCETADYFNQVYIKPAWLRFWDLANSDQAGAEDILAGFPFYKYFSNAPVATLFPADGSIEELRDVAAGCEHHINKIFSELESIRPFEILRSNRDQANHLLVKEARVIAMTSTHAAMRRAEIADLGFRYDTLIMEEAAQITEIESFIPCAMQNPDARTGELPLKRIVLVGDHLQNSPIIQNLALREYANFEQSLFLRLIRLGVPAVHLDRQGRCRPSIAELFKWRYNQLGNLPHLLSEAEFSRANAGFRYEYQFIDVPEYQGQGEREPTPHFIQNLGEAEYAVALYQYMRLLGYPARSITILAAYAGQRALIADVLSHRCKNNRLFGLPKMVTTVDKYQGEQNDYVIVSMTRTKSVGYLRDVRRLTVALSRARLGLYILGRRELFETCFEMKPAMDILFKRPDRLVLTTGEVFPASRSVSDDDVPNVAEMTGVEHLGQYVYEMTQAKVKALGGQVVVDADASADAVGDEDQPLEELDDEEDLVQQDVA</sequence>
<feature type="domain" description="RNA helicase aquarius insertion" evidence="8">
    <location>
        <begin position="711"/>
        <end position="798"/>
    </location>
</feature>
<keyword evidence="10" id="KW-1185">Reference proteome</keyword>
<evidence type="ECO:0000313" key="9">
    <source>
        <dbReference type="EMBL" id="KIV94683.1"/>
    </source>
</evidence>
<accession>A0A0D2A6Q0</accession>
<comment type="subunit">
    <text evidence="2">Belongs to the 40S cdc5-associated complex (or cwf complex), a spliceosome sub-complex reminiscent of a late-stage spliceosome.</text>
</comment>
<evidence type="ECO:0000256" key="2">
    <source>
        <dbReference type="PIRNR" id="PIRNR038901"/>
    </source>
</evidence>
<feature type="compositionally biased region" description="Acidic residues" evidence="3">
    <location>
        <begin position="1397"/>
        <end position="1419"/>
    </location>
</feature>
<gene>
    <name evidence="9" type="ORF">PV10_02427</name>
</gene>
<dbReference type="InterPro" id="IPR045055">
    <property type="entry name" value="DNA2/NAM7-like"/>
</dbReference>
<dbReference type="InterPro" id="IPR027417">
    <property type="entry name" value="P-loop_NTPase"/>
</dbReference>
<dbReference type="EMBL" id="KN847521">
    <property type="protein sequence ID" value="KIV94683.1"/>
    <property type="molecule type" value="Genomic_DNA"/>
</dbReference>
<keyword evidence="1" id="KW-0378">Hydrolase</keyword>
<evidence type="ECO:0000259" key="8">
    <source>
        <dbReference type="Pfam" id="PF21144"/>
    </source>
</evidence>
<dbReference type="InterPro" id="IPR032174">
    <property type="entry name" value="Aquarius_N"/>
</dbReference>
<dbReference type="OMA" id="YRVWLDC"/>
<comment type="function">
    <text evidence="2">Involved in mRNA splicing where it associates with cdc5 and the other cwf proteins as part of the spliceosome.</text>
</comment>
<dbReference type="GO" id="GO:0071013">
    <property type="term" value="C:catalytic step 2 spliceosome"/>
    <property type="evidence" value="ECO:0007669"/>
    <property type="project" value="TreeGrafter"/>
</dbReference>
<evidence type="ECO:0000313" key="10">
    <source>
        <dbReference type="Proteomes" id="UP000054302"/>
    </source>
</evidence>
<dbReference type="Pfam" id="PF21143">
    <property type="entry name" value="Aquarius_N_2nd"/>
    <property type="match status" value="1"/>
</dbReference>
<evidence type="ECO:0000256" key="1">
    <source>
        <dbReference type="ARBA" id="ARBA00022806"/>
    </source>
</evidence>
<dbReference type="PIRSF" id="PIRSF038901">
    <property type="entry name" value="AQR_cwf11"/>
    <property type="match status" value="1"/>
</dbReference>
<dbReference type="FunFam" id="3.40.50.300:FF:000507">
    <property type="entry name" value="Pre-mRNA-splicing factor"/>
    <property type="match status" value="1"/>
</dbReference>
<feature type="region of interest" description="Disordered" evidence="3">
    <location>
        <begin position="1392"/>
        <end position="1419"/>
    </location>
</feature>
<feature type="domain" description="DNA2/NAM7 helicase-like C-terminal" evidence="5">
    <location>
        <begin position="1122"/>
        <end position="1313"/>
    </location>
</feature>
<dbReference type="Pfam" id="PF13086">
    <property type="entry name" value="AAA_11"/>
    <property type="match status" value="1"/>
</dbReference>
<dbReference type="InterPro" id="IPR041679">
    <property type="entry name" value="DNA2/NAM7-like_C"/>
</dbReference>
<dbReference type="InterPro" id="IPR026300">
    <property type="entry name" value="CWF11_fam"/>
</dbReference>
<feature type="domain" description="RNA helicase aquarius beta-barrel" evidence="7">
    <location>
        <begin position="497"/>
        <end position="662"/>
    </location>
</feature>
<dbReference type="GO" id="GO:0003729">
    <property type="term" value="F:mRNA binding"/>
    <property type="evidence" value="ECO:0007669"/>
    <property type="project" value="TreeGrafter"/>
</dbReference>
<keyword evidence="1" id="KW-0347">Helicase</keyword>
<dbReference type="InterPro" id="IPR048966">
    <property type="entry name" value="Aquarius_b-barrel"/>
</dbReference>
<dbReference type="Gene3D" id="3.40.50.300">
    <property type="entry name" value="P-loop containing nucleotide triphosphate hydrolases"/>
    <property type="match status" value="2"/>
</dbReference>
<dbReference type="HOGENOM" id="CLU_001195_0_0_1"/>
<evidence type="ECO:0000256" key="3">
    <source>
        <dbReference type="SAM" id="MobiDB-lite"/>
    </source>
</evidence>
<dbReference type="InterPro" id="IPR048967">
    <property type="entry name" value="Aquarius_insert"/>
</dbReference>
<comment type="subcellular location">
    <subcellularLocation>
        <location evidence="2">Nucleus</location>
    </subcellularLocation>
</comment>
<dbReference type="Proteomes" id="UP000054302">
    <property type="component" value="Unassembled WGS sequence"/>
</dbReference>
<name>A0A0D2A6Q0_EXOME</name>
<dbReference type="CDD" id="cd17935">
    <property type="entry name" value="EEXXQc_AQR"/>
    <property type="match status" value="1"/>
</dbReference>
<dbReference type="GO" id="GO:0045292">
    <property type="term" value="P:mRNA cis splicing, via spliceosome"/>
    <property type="evidence" value="ECO:0007669"/>
    <property type="project" value="UniProtKB-UniRule"/>
</dbReference>
<keyword evidence="1" id="KW-0547">Nucleotide-binding</keyword>
<reference evidence="9 10" key="1">
    <citation type="submission" date="2015-01" db="EMBL/GenBank/DDBJ databases">
        <title>The Genome Sequence of Exophiala mesophila CBS40295.</title>
        <authorList>
            <consortium name="The Broad Institute Genomics Platform"/>
            <person name="Cuomo C."/>
            <person name="de Hoog S."/>
            <person name="Gorbushina A."/>
            <person name="Stielow B."/>
            <person name="Teixiera M."/>
            <person name="Abouelleil A."/>
            <person name="Chapman S.B."/>
            <person name="Priest M."/>
            <person name="Young S.K."/>
            <person name="Wortman J."/>
            <person name="Nusbaum C."/>
            <person name="Birren B."/>
        </authorList>
    </citation>
    <scope>NUCLEOTIDE SEQUENCE [LARGE SCALE GENOMIC DNA]</scope>
    <source>
        <strain evidence="9 10">CBS 40295</strain>
    </source>
</reference>
<keyword evidence="2" id="KW-0507">mRNA processing</keyword>
<dbReference type="Pfam" id="PF21144">
    <property type="entry name" value="Aquarius_N_3rd"/>
    <property type="match status" value="1"/>
</dbReference>
<evidence type="ECO:0000259" key="6">
    <source>
        <dbReference type="Pfam" id="PF16399"/>
    </source>
</evidence>
<evidence type="ECO:0000259" key="7">
    <source>
        <dbReference type="Pfam" id="PF21143"/>
    </source>
</evidence>
<dbReference type="PANTHER" id="PTHR10887">
    <property type="entry name" value="DNA2/NAM7 HELICASE FAMILY"/>
    <property type="match status" value="1"/>
</dbReference>
<evidence type="ECO:0000259" key="4">
    <source>
        <dbReference type="Pfam" id="PF13086"/>
    </source>
</evidence>
<proteinExistence type="inferred from homology"/>
<keyword evidence="2" id="KW-0539">Nucleus</keyword>
<dbReference type="GeneID" id="27320272"/>
<feature type="domain" description="DNA2/NAM7 helicase helicase" evidence="4">
    <location>
        <begin position="819"/>
        <end position="1110"/>
    </location>
</feature>
<dbReference type="Pfam" id="PF13087">
    <property type="entry name" value="AAA_12"/>
    <property type="match status" value="1"/>
</dbReference>
<dbReference type="GO" id="GO:0005684">
    <property type="term" value="C:U2-type spliceosomal complex"/>
    <property type="evidence" value="ECO:0007669"/>
    <property type="project" value="UniProtKB-UniRule"/>
</dbReference>
<feature type="region of interest" description="Disordered" evidence="3">
    <location>
        <begin position="750"/>
        <end position="800"/>
    </location>
</feature>
<comment type="similarity">
    <text evidence="2">Belongs to the CWF11 family.</text>
</comment>
<organism evidence="9 10">
    <name type="scientific">Exophiala mesophila</name>
    <name type="common">Black yeast-like fungus</name>
    <dbReference type="NCBI Taxonomy" id="212818"/>
    <lineage>
        <taxon>Eukaryota</taxon>
        <taxon>Fungi</taxon>
        <taxon>Dikarya</taxon>
        <taxon>Ascomycota</taxon>
        <taxon>Pezizomycotina</taxon>
        <taxon>Eurotiomycetes</taxon>
        <taxon>Chaetothyriomycetidae</taxon>
        <taxon>Chaetothyriales</taxon>
        <taxon>Herpotrichiellaceae</taxon>
        <taxon>Exophiala</taxon>
    </lineage>
</organism>
<protein>
    <recommendedName>
        <fullName evidence="2">Pre-mRNA-splicing factor</fullName>
    </recommendedName>
</protein>
<evidence type="ECO:0000259" key="5">
    <source>
        <dbReference type="Pfam" id="PF13087"/>
    </source>
</evidence>
<keyword evidence="1" id="KW-0067">ATP-binding</keyword>
<keyword evidence="2" id="KW-0508">mRNA splicing</keyword>
<dbReference type="PANTHER" id="PTHR10887:SF5">
    <property type="entry name" value="RNA HELICASE AQUARIUS"/>
    <property type="match status" value="1"/>
</dbReference>
<dbReference type="RefSeq" id="XP_016226257.1">
    <property type="nucleotide sequence ID" value="XM_016366739.1"/>
</dbReference>
<dbReference type="SUPFAM" id="SSF52540">
    <property type="entry name" value="P-loop containing nucleoside triphosphate hydrolases"/>
    <property type="match status" value="1"/>
</dbReference>
<dbReference type="VEuPathDB" id="FungiDB:PV10_02427"/>
<dbReference type="CDD" id="cd18808">
    <property type="entry name" value="SF1_C_Upf1"/>
    <property type="match status" value="1"/>
</dbReference>